<dbReference type="GO" id="GO:0005758">
    <property type="term" value="C:mitochondrial intermembrane space"/>
    <property type="evidence" value="ECO:0007669"/>
    <property type="project" value="UniProtKB-SubCell"/>
</dbReference>
<dbReference type="InterPro" id="IPR027179">
    <property type="entry name" value="CMC4"/>
</dbReference>
<evidence type="ECO:0000313" key="7">
    <source>
        <dbReference type="Proteomes" id="UP000076871"/>
    </source>
</evidence>
<accession>A0A165D0M8</accession>
<evidence type="ECO:0000313" key="6">
    <source>
        <dbReference type="EMBL" id="KZT03898.1"/>
    </source>
</evidence>
<protein>
    <recommendedName>
        <fullName evidence="3">Cx9C motif-containing protein 4, mitochondrial</fullName>
    </recommendedName>
</protein>
<evidence type="ECO:0000256" key="1">
    <source>
        <dbReference type="ARBA" id="ARBA00004569"/>
    </source>
</evidence>
<dbReference type="InParanoid" id="A0A165D0M8"/>
<dbReference type="STRING" id="1314785.A0A165D0M8"/>
<keyword evidence="7" id="KW-1185">Reference proteome</keyword>
<comment type="subcellular location">
    <subcellularLocation>
        <location evidence="1">Mitochondrion intermembrane space</location>
    </subcellularLocation>
</comment>
<dbReference type="Proteomes" id="UP000076871">
    <property type="component" value="Unassembled WGS sequence"/>
</dbReference>
<evidence type="ECO:0000256" key="4">
    <source>
        <dbReference type="ARBA" id="ARBA00023128"/>
    </source>
</evidence>
<organism evidence="6 7">
    <name type="scientific">Laetiporus sulphureus 93-53</name>
    <dbReference type="NCBI Taxonomy" id="1314785"/>
    <lineage>
        <taxon>Eukaryota</taxon>
        <taxon>Fungi</taxon>
        <taxon>Dikarya</taxon>
        <taxon>Basidiomycota</taxon>
        <taxon>Agaricomycotina</taxon>
        <taxon>Agaricomycetes</taxon>
        <taxon>Polyporales</taxon>
        <taxon>Laetiporus</taxon>
    </lineage>
</organism>
<dbReference type="RefSeq" id="XP_040761638.1">
    <property type="nucleotide sequence ID" value="XM_040909468.1"/>
</dbReference>
<comment type="similarity">
    <text evidence="2">Belongs to the CMC4 family.</text>
</comment>
<keyword evidence="5" id="KW-1015">Disulfide bond</keyword>
<keyword evidence="4" id="KW-0496">Mitochondrion</keyword>
<dbReference type="FunCoup" id="A0A165D0M8">
    <property type="interactions" value="29"/>
</dbReference>
<dbReference type="Gene3D" id="1.10.287.1130">
    <property type="entry name" value="CytochromE C oxidase copper chaperone"/>
    <property type="match status" value="1"/>
</dbReference>
<dbReference type="AlphaFoldDB" id="A0A165D0M8"/>
<dbReference type="PANTHER" id="PTHR15590:SF0">
    <property type="entry name" value="CX9C MOTIF-CONTAINING PROTEIN 4"/>
    <property type="match status" value="1"/>
</dbReference>
<name>A0A165D0M8_9APHY</name>
<gene>
    <name evidence="6" type="ORF">LAESUDRAFT_728583</name>
</gene>
<dbReference type="Pfam" id="PF08991">
    <property type="entry name" value="CMC4"/>
    <property type="match status" value="1"/>
</dbReference>
<evidence type="ECO:0000256" key="5">
    <source>
        <dbReference type="ARBA" id="ARBA00023157"/>
    </source>
</evidence>
<evidence type="ECO:0000256" key="2">
    <source>
        <dbReference type="ARBA" id="ARBA00009858"/>
    </source>
</evidence>
<evidence type="ECO:0000256" key="3">
    <source>
        <dbReference type="ARBA" id="ARBA00019406"/>
    </source>
</evidence>
<proteinExistence type="inferred from homology"/>
<reference evidence="6 7" key="1">
    <citation type="journal article" date="2016" name="Mol. Biol. Evol.">
        <title>Comparative Genomics of Early-Diverging Mushroom-Forming Fungi Provides Insights into the Origins of Lignocellulose Decay Capabilities.</title>
        <authorList>
            <person name="Nagy L.G."/>
            <person name="Riley R."/>
            <person name="Tritt A."/>
            <person name="Adam C."/>
            <person name="Daum C."/>
            <person name="Floudas D."/>
            <person name="Sun H."/>
            <person name="Yadav J.S."/>
            <person name="Pangilinan J."/>
            <person name="Larsson K.H."/>
            <person name="Matsuura K."/>
            <person name="Barry K."/>
            <person name="Labutti K."/>
            <person name="Kuo R."/>
            <person name="Ohm R.A."/>
            <person name="Bhattacharya S.S."/>
            <person name="Shirouzu T."/>
            <person name="Yoshinaga Y."/>
            <person name="Martin F.M."/>
            <person name="Grigoriev I.V."/>
            <person name="Hibbett D.S."/>
        </authorList>
    </citation>
    <scope>NUCLEOTIDE SEQUENCE [LARGE SCALE GENOMIC DNA]</scope>
    <source>
        <strain evidence="6 7">93-53</strain>
    </source>
</reference>
<dbReference type="InterPro" id="IPR009069">
    <property type="entry name" value="Cys_alpha_HP_mot_SF"/>
</dbReference>
<dbReference type="GeneID" id="63826497"/>
<sequence length="76" mass="8844">MSEESEDSYFFDAACELQACLNRNTYSPDKCDMYLRKLYKCCQSMYERTEGKGESTACPKPSVVRRWLKNHGENVT</sequence>
<dbReference type="EMBL" id="KV427640">
    <property type="protein sequence ID" value="KZT03898.1"/>
    <property type="molecule type" value="Genomic_DNA"/>
</dbReference>
<dbReference type="PANTHER" id="PTHR15590">
    <property type="entry name" value="CX9C MOTIF-CONTAINING PROTEIN 4"/>
    <property type="match status" value="1"/>
</dbReference>
<dbReference type="OrthoDB" id="13601at2759"/>
<dbReference type="SUPFAM" id="SSF47072">
    <property type="entry name" value="Cysteine alpha-hairpin motif"/>
    <property type="match status" value="1"/>
</dbReference>